<reference evidence="4 5" key="1">
    <citation type="submission" date="2013-03" db="EMBL/GenBank/DDBJ databases">
        <title>The Genome Sequence of Phialophora europaea CBS 101466.</title>
        <authorList>
            <consortium name="The Broad Institute Genomics Platform"/>
            <person name="Cuomo C."/>
            <person name="de Hoog S."/>
            <person name="Gorbushina A."/>
            <person name="Walker B."/>
            <person name="Young S.K."/>
            <person name="Zeng Q."/>
            <person name="Gargeya S."/>
            <person name="Fitzgerald M."/>
            <person name="Haas B."/>
            <person name="Abouelleil A."/>
            <person name="Allen A.W."/>
            <person name="Alvarado L."/>
            <person name="Arachchi H.M."/>
            <person name="Berlin A.M."/>
            <person name="Chapman S.B."/>
            <person name="Gainer-Dewar J."/>
            <person name="Goldberg J."/>
            <person name="Griggs A."/>
            <person name="Gujja S."/>
            <person name="Hansen M."/>
            <person name="Howarth C."/>
            <person name="Imamovic A."/>
            <person name="Ireland A."/>
            <person name="Larimer J."/>
            <person name="McCowan C."/>
            <person name="Murphy C."/>
            <person name="Pearson M."/>
            <person name="Poon T.W."/>
            <person name="Priest M."/>
            <person name="Roberts A."/>
            <person name="Saif S."/>
            <person name="Shea T."/>
            <person name="Sisk P."/>
            <person name="Sykes S."/>
            <person name="Wortman J."/>
            <person name="Nusbaum C."/>
            <person name="Birren B."/>
        </authorList>
    </citation>
    <scope>NUCLEOTIDE SEQUENCE [LARGE SCALE GENOMIC DNA]</scope>
    <source>
        <strain evidence="4 5">CBS 101466</strain>
    </source>
</reference>
<dbReference type="VEuPathDB" id="FungiDB:HMPREF1541_05628"/>
<feature type="compositionally biased region" description="Basic and acidic residues" evidence="2">
    <location>
        <begin position="176"/>
        <end position="189"/>
    </location>
</feature>
<dbReference type="Proteomes" id="UP000030752">
    <property type="component" value="Unassembled WGS sequence"/>
</dbReference>
<dbReference type="OrthoDB" id="443402at2759"/>
<dbReference type="SUPFAM" id="SSF52540">
    <property type="entry name" value="P-loop containing nucleoside triphosphate hydrolases"/>
    <property type="match status" value="1"/>
</dbReference>
<evidence type="ECO:0000313" key="5">
    <source>
        <dbReference type="Proteomes" id="UP000030752"/>
    </source>
</evidence>
<keyword evidence="5" id="KW-1185">Reference proteome</keyword>
<dbReference type="InterPro" id="IPR056884">
    <property type="entry name" value="NPHP3-like_N"/>
</dbReference>
<evidence type="ECO:0000313" key="4">
    <source>
        <dbReference type="EMBL" id="ETN39405.1"/>
    </source>
</evidence>
<dbReference type="EMBL" id="KB822721">
    <property type="protein sequence ID" value="ETN39405.1"/>
    <property type="molecule type" value="Genomic_DNA"/>
</dbReference>
<name>W2RSY5_CYPE1</name>
<dbReference type="Gene3D" id="3.40.50.300">
    <property type="entry name" value="P-loop containing nucleotide triphosphate hydrolases"/>
    <property type="match status" value="1"/>
</dbReference>
<feature type="compositionally biased region" description="Polar residues" evidence="2">
    <location>
        <begin position="153"/>
        <end position="166"/>
    </location>
</feature>
<dbReference type="PANTHER" id="PTHR10039">
    <property type="entry name" value="AMELOGENIN"/>
    <property type="match status" value="1"/>
</dbReference>
<feature type="domain" description="Nephrocystin 3-like N-terminal" evidence="3">
    <location>
        <begin position="219"/>
        <end position="396"/>
    </location>
</feature>
<feature type="region of interest" description="Disordered" evidence="2">
    <location>
        <begin position="1025"/>
        <end position="1050"/>
    </location>
</feature>
<dbReference type="AlphaFoldDB" id="W2RSY5"/>
<dbReference type="eggNOG" id="ENOG502SHWY">
    <property type="taxonomic scope" value="Eukaryota"/>
</dbReference>
<dbReference type="RefSeq" id="XP_008718190.1">
    <property type="nucleotide sequence ID" value="XM_008719968.1"/>
</dbReference>
<dbReference type="STRING" id="1220924.W2RSY5"/>
<feature type="compositionally biased region" description="Polar residues" evidence="2">
    <location>
        <begin position="132"/>
        <end position="142"/>
    </location>
</feature>
<protein>
    <recommendedName>
        <fullName evidence="3">Nephrocystin 3-like N-terminal domain-containing protein</fullName>
    </recommendedName>
</protein>
<evidence type="ECO:0000259" key="3">
    <source>
        <dbReference type="Pfam" id="PF24883"/>
    </source>
</evidence>
<dbReference type="PANTHER" id="PTHR10039:SF5">
    <property type="entry name" value="NACHT DOMAIN-CONTAINING PROTEIN"/>
    <property type="match status" value="1"/>
</dbReference>
<dbReference type="HOGENOM" id="CLU_011990_0_0_1"/>
<accession>W2RSY5</accession>
<dbReference type="InParanoid" id="W2RSY5"/>
<proteinExistence type="predicted"/>
<keyword evidence="1" id="KW-0677">Repeat</keyword>
<dbReference type="GeneID" id="19972967"/>
<dbReference type="InterPro" id="IPR027417">
    <property type="entry name" value="P-loop_NTPase"/>
</dbReference>
<dbReference type="Pfam" id="PF24883">
    <property type="entry name" value="NPHP3_N"/>
    <property type="match status" value="1"/>
</dbReference>
<evidence type="ECO:0000256" key="1">
    <source>
        <dbReference type="ARBA" id="ARBA00022737"/>
    </source>
</evidence>
<sequence length="1050" mass="118630">MLSIKIGENEQSRRQEFQSLSQAQQDVITRVLEGQRLLSKELSNAIVASEAKITSRLTAQDVQLSRAAERQALQIALRRENELSECKRRLLKALAFPEINQRRNMIEGRIDDFGHTLVWIFGPPVRPDTPESILSLNTANESGTDEAQDSDRSATSPALPTSTQDEAPQIALERPPSNDETRQSEEGVRTRSPSPASLPGTPGSFRSVTPPLPPTLPHSFVEWLEGDDDLFWISGKPGSGKSTLMDFIYYRMQPEQIGHSHLQQWAGPRPLGVLSFFFFRPSTTSLLRTIEGFWRALCFQILDIDQTLADIARENSDGNVPLNLRSALLPNGSSMESWTDKELQAWFNYLIEHSSFAYCLLVDGLDEMEGNRQRLLNVILDLCQTNSNLKICSSSRPESPFLATLRQFPHLLLHDLNDNDIFQDCSRRLVGTKAEKYISQITRRAEGVFLWAHLISSDLAEAAREGEDETSLDLRFKECPDEMTDLFKHMLQRQAKFYLKYPKPYLRLVDFASSIDRDTSIFELLVATLPSERSPHWPSLTGRFDDGYLSYLEEQLEGLGPRVEAACAGLVQCMPTKQTGAGVVWGEDIPPQYPRMQFALNSRVAFVHRSVQDFLHEDEAGTQYFAKFELSDDQAAGRLVQGAAATLFIDETKLDKGVFDRQVMHYLEAMTDEGRNMTTIPVVDAFFRQLTRRCLSKTNDEEVSRLAQYMGAPDLPPFEDIALAYTSMHTLDGFVRAYVGASEVKLRDTAAAYALCTYLNSAWNRFRGDLVSTVITDLDPLKEYTFAYHGTGPPQDRSDSLGIVCTRPLVDHVLVAYAGNIGPEYELDFLRFPAHFFDCGETGMHSGHVEGWLLGHSRTIRGAYPIPDNDCNFMKEKIEEWTILVFSIRIQDVFRGDLFPVKITRWKPSGTRRFLDLREDVVERFRQAHSRGSWESLGNDFFQNLTDSYNDLVLELNSEEREKILRGERSWIESSLDVTHTPNNAYGRSSTLYEMLLGLSSGGPIPGSIGGDDLRIPSSWAEYGQRGRRGRGRLRKLEYRSNSPSPSPSI</sequence>
<feature type="region of interest" description="Disordered" evidence="2">
    <location>
        <begin position="129"/>
        <end position="211"/>
    </location>
</feature>
<gene>
    <name evidence="4" type="ORF">HMPREF1541_05628</name>
</gene>
<evidence type="ECO:0000256" key="2">
    <source>
        <dbReference type="SAM" id="MobiDB-lite"/>
    </source>
</evidence>
<organism evidence="4 5">
    <name type="scientific">Cyphellophora europaea (strain CBS 101466)</name>
    <name type="common">Phialophora europaea</name>
    <dbReference type="NCBI Taxonomy" id="1220924"/>
    <lineage>
        <taxon>Eukaryota</taxon>
        <taxon>Fungi</taxon>
        <taxon>Dikarya</taxon>
        <taxon>Ascomycota</taxon>
        <taxon>Pezizomycotina</taxon>
        <taxon>Eurotiomycetes</taxon>
        <taxon>Chaetothyriomycetidae</taxon>
        <taxon>Chaetothyriales</taxon>
        <taxon>Cyphellophoraceae</taxon>
        <taxon>Cyphellophora</taxon>
    </lineage>
</organism>